<reference evidence="1 2" key="1">
    <citation type="submission" date="2019-11" db="EMBL/GenBank/DDBJ databases">
        <authorList>
            <person name="Lewis R."/>
            <person name="Clooney A.G."/>
            <person name="Stockdale S.R."/>
            <person name="Buttimer C."/>
            <person name="Draper L.A."/>
            <person name="Ross R.P."/>
            <person name="Hill C."/>
        </authorList>
    </citation>
    <scope>NUCLEOTIDE SEQUENCE [LARGE SCALE GENOMIC DNA]</scope>
</reference>
<name>A0A6B7ZEX3_9CAUD</name>
<dbReference type="Proteomes" id="UP000464669">
    <property type="component" value="Segment"/>
</dbReference>
<gene>
    <name evidence="1" type="ORF">N1M2_200</name>
</gene>
<protein>
    <submittedName>
        <fullName evidence="1">Uncharacterized protein</fullName>
    </submittedName>
</protein>
<keyword evidence="2" id="KW-1185">Reference proteome</keyword>
<sequence length="163" mass="18745">MQIWLNRDGKLVSKPTVAGIPIPKDKLQEPVNITKLGNLVYVLRFDEETDAYLTIFRKDISLTPRLLKLHGVQQREDPQKLAEIVFSKLLSFDNNRLGNRDRNIALPIVRPLCSEFFRGHIQTPTKMLNYSAYKTMLTLFDQDGKGVLRVSYVKLSRSIKDSL</sequence>
<accession>A0A6B7ZEX3</accession>
<proteinExistence type="predicted"/>
<evidence type="ECO:0000313" key="1">
    <source>
        <dbReference type="EMBL" id="QGH72063.1"/>
    </source>
</evidence>
<evidence type="ECO:0000313" key="2">
    <source>
        <dbReference type="Proteomes" id="UP000464669"/>
    </source>
</evidence>
<dbReference type="EMBL" id="MN642089">
    <property type="protein sequence ID" value="QGH72063.1"/>
    <property type="molecule type" value="Genomic_DNA"/>
</dbReference>
<organism evidence="1 2">
    <name type="scientific">Klebsiella phage N1M2</name>
    <dbReference type="NCBI Taxonomy" id="2664939"/>
    <lineage>
        <taxon>Viruses</taxon>
        <taxon>Duplodnaviria</taxon>
        <taxon>Heunggongvirae</taxon>
        <taxon>Uroviricota</taxon>
        <taxon>Caudoviricetes</taxon>
        <taxon>Chimalliviridae</taxon>
        <taxon>Nimduovirus</taxon>
        <taxon>Nimduovirus N1M2</taxon>
    </lineage>
</organism>